<dbReference type="EC" id="3.6.3.3" evidence="2"/>
<accession>A0A0B7HBQ3</accession>
<dbReference type="GeneID" id="69580948"/>
<evidence type="ECO:0000256" key="1">
    <source>
        <dbReference type="ARBA" id="ARBA00022723"/>
    </source>
</evidence>
<dbReference type="Proteomes" id="UP000044026">
    <property type="component" value="Unassembled WGS sequence"/>
</dbReference>
<dbReference type="GO" id="GO:0046872">
    <property type="term" value="F:metal ion binding"/>
    <property type="evidence" value="ECO:0007669"/>
    <property type="project" value="UniProtKB-KW"/>
</dbReference>
<dbReference type="InterPro" id="IPR036163">
    <property type="entry name" value="HMA_dom_sf"/>
</dbReference>
<dbReference type="Pfam" id="PF00403">
    <property type="entry name" value="HMA"/>
    <property type="match status" value="1"/>
</dbReference>
<dbReference type="RefSeq" id="WP_052456119.1">
    <property type="nucleotide sequence ID" value="NZ_CP022382.1"/>
</dbReference>
<dbReference type="PROSITE" id="PS50846">
    <property type="entry name" value="HMA_2"/>
    <property type="match status" value="1"/>
</dbReference>
<dbReference type="SUPFAM" id="SSF55008">
    <property type="entry name" value="HMA, heavy metal-associated domain"/>
    <property type="match status" value="1"/>
</dbReference>
<dbReference type="GO" id="GO:0016787">
    <property type="term" value="F:hydrolase activity"/>
    <property type="evidence" value="ECO:0007669"/>
    <property type="project" value="UniProtKB-KW"/>
</dbReference>
<gene>
    <name evidence="2" type="ORF">CCAN12_640014</name>
</gene>
<protein>
    <submittedName>
        <fullName evidence="2">Putative Cd2+-exporting ATPase</fullName>
        <ecNumber evidence="2">3.6.3.3</ecNumber>
    </submittedName>
</protein>
<name>A0A0B7HBQ3_9FLAO</name>
<keyword evidence="2" id="KW-0378">Hydrolase</keyword>
<evidence type="ECO:0000313" key="3">
    <source>
        <dbReference type="Proteomes" id="UP000044026"/>
    </source>
</evidence>
<dbReference type="Gene3D" id="3.30.70.100">
    <property type="match status" value="1"/>
</dbReference>
<sequence length="120" mass="13075">MKKQIITLFSALILLSACKQNKQPEVITVNNSVDAPKTTVVSENIITKVFTIEGMSCAMGCAASIEKKLNRSEGVQKAEVDFESQKATVSYNASQLDETRIKQLIESVGDGKSYKVVTSE</sequence>
<evidence type="ECO:0000313" key="2">
    <source>
        <dbReference type="EMBL" id="CEN36004.1"/>
    </source>
</evidence>
<dbReference type="CDD" id="cd00371">
    <property type="entry name" value="HMA"/>
    <property type="match status" value="1"/>
</dbReference>
<proteinExistence type="predicted"/>
<reference evidence="2 3" key="1">
    <citation type="submission" date="2015-01" db="EMBL/GenBank/DDBJ databases">
        <authorList>
            <person name="Xiang T."/>
            <person name="Song Y."/>
            <person name="Huang L."/>
            <person name="Wang B."/>
            <person name="Wu P."/>
        </authorList>
    </citation>
    <scope>NUCLEOTIDE SEQUENCE [LARGE SCALE GENOMIC DNA]</scope>
    <source>
        <strain evidence="2 3">Cc12</strain>
    </source>
</reference>
<dbReference type="PROSITE" id="PS51257">
    <property type="entry name" value="PROKAR_LIPOPROTEIN"/>
    <property type="match status" value="1"/>
</dbReference>
<organism evidence="2 3">
    <name type="scientific">Capnocytophaga canimorsus</name>
    <dbReference type="NCBI Taxonomy" id="28188"/>
    <lineage>
        <taxon>Bacteria</taxon>
        <taxon>Pseudomonadati</taxon>
        <taxon>Bacteroidota</taxon>
        <taxon>Flavobacteriia</taxon>
        <taxon>Flavobacteriales</taxon>
        <taxon>Flavobacteriaceae</taxon>
        <taxon>Capnocytophaga</taxon>
    </lineage>
</organism>
<keyword evidence="1" id="KW-0479">Metal-binding</keyword>
<dbReference type="FunFam" id="3.30.70.100:FF:000001">
    <property type="entry name" value="ATPase copper transporting beta"/>
    <property type="match status" value="1"/>
</dbReference>
<dbReference type="EMBL" id="CDOE01000061">
    <property type="protein sequence ID" value="CEN36004.1"/>
    <property type="molecule type" value="Genomic_DNA"/>
</dbReference>
<dbReference type="AlphaFoldDB" id="A0A0B7HBQ3"/>
<dbReference type="InterPro" id="IPR006121">
    <property type="entry name" value="HMA_dom"/>
</dbReference>